<evidence type="ECO:0000256" key="1">
    <source>
        <dbReference type="ARBA" id="ARBA00005801"/>
    </source>
</evidence>
<evidence type="ECO:0000256" key="2">
    <source>
        <dbReference type="SAM" id="Phobius"/>
    </source>
</evidence>
<evidence type="ECO:0000313" key="4">
    <source>
        <dbReference type="EMBL" id="KGH26819.1"/>
    </source>
</evidence>
<comment type="caution">
    <text evidence="4">The sequence shown here is derived from an EMBL/GenBank/DDBJ whole genome shotgun (WGS) entry which is preliminary data.</text>
</comment>
<evidence type="ECO:0000259" key="3">
    <source>
        <dbReference type="Pfam" id="PF01478"/>
    </source>
</evidence>
<feature type="transmembrane region" description="Helical" evidence="2">
    <location>
        <begin position="24"/>
        <end position="41"/>
    </location>
</feature>
<keyword evidence="2" id="KW-0812">Transmembrane</keyword>
<dbReference type="PANTHER" id="PTHR30487:SF0">
    <property type="entry name" value="PREPILIN LEADER PEPTIDASE_N-METHYLTRANSFERASE-RELATED"/>
    <property type="match status" value="1"/>
</dbReference>
<evidence type="ECO:0000313" key="5">
    <source>
        <dbReference type="Proteomes" id="UP000029553"/>
    </source>
</evidence>
<comment type="similarity">
    <text evidence="1">Belongs to the peptidase A24 family.</text>
</comment>
<sequence length="157" mass="17780">MWGYLFILFLVASGIFDLRHRMVPNWLIFCGLITSIFIFVFDPENQPVGVSWINGLISSVSIFLFFLFFYFMGLMGAGDVKFSAALGAWVGWELLLLIWALSCAFALAHGLIARSDLRYLFFPAIKLEDGSTDRGKRFIPYVTYLSLATVIVLVMIK</sequence>
<reference evidence="4 5" key="1">
    <citation type="submission" date="2013-09" db="EMBL/GenBank/DDBJ databases">
        <title>High correlation between genotypes and phenotypes of environmental bacteria Comamonas testosteroni strains.</title>
        <authorList>
            <person name="Liu L."/>
            <person name="Zhu W."/>
            <person name="Xia X."/>
            <person name="Xu B."/>
            <person name="Luo M."/>
            <person name="Wang G."/>
        </authorList>
    </citation>
    <scope>NUCLEOTIDE SEQUENCE [LARGE SCALE GENOMIC DNA]</scope>
    <source>
        <strain evidence="4 5">JL40</strain>
    </source>
</reference>
<dbReference type="GO" id="GO:0005886">
    <property type="term" value="C:plasma membrane"/>
    <property type="evidence" value="ECO:0007669"/>
    <property type="project" value="TreeGrafter"/>
</dbReference>
<keyword evidence="2" id="KW-0472">Membrane</keyword>
<dbReference type="GO" id="GO:0006465">
    <property type="term" value="P:signal peptide processing"/>
    <property type="evidence" value="ECO:0007669"/>
    <property type="project" value="TreeGrafter"/>
</dbReference>
<feature type="domain" description="Prepilin type IV endopeptidase peptidase" evidence="3">
    <location>
        <begin position="5"/>
        <end position="110"/>
    </location>
</feature>
<keyword evidence="2" id="KW-1133">Transmembrane helix</keyword>
<organism evidence="4 5">
    <name type="scientific">Comamonas testosteroni</name>
    <name type="common">Pseudomonas testosteroni</name>
    <dbReference type="NCBI Taxonomy" id="285"/>
    <lineage>
        <taxon>Bacteria</taxon>
        <taxon>Pseudomonadati</taxon>
        <taxon>Pseudomonadota</taxon>
        <taxon>Betaproteobacteria</taxon>
        <taxon>Burkholderiales</taxon>
        <taxon>Comamonadaceae</taxon>
        <taxon>Comamonas</taxon>
    </lineage>
</organism>
<gene>
    <name evidence="4" type="ORF">P353_21910</name>
</gene>
<feature type="transmembrane region" description="Helical" evidence="2">
    <location>
        <begin position="138"/>
        <end position="156"/>
    </location>
</feature>
<dbReference type="GO" id="GO:0004190">
    <property type="term" value="F:aspartic-type endopeptidase activity"/>
    <property type="evidence" value="ECO:0007669"/>
    <property type="project" value="InterPro"/>
</dbReference>
<dbReference type="AlphaFoldDB" id="A0A096FA45"/>
<name>A0A096FA45_COMTE</name>
<feature type="transmembrane region" description="Helical" evidence="2">
    <location>
        <begin position="94"/>
        <end position="117"/>
    </location>
</feature>
<dbReference type="EMBL" id="AWOR01000068">
    <property type="protein sequence ID" value="KGH26819.1"/>
    <property type="molecule type" value="Genomic_DNA"/>
</dbReference>
<dbReference type="RefSeq" id="WP_052084955.1">
    <property type="nucleotide sequence ID" value="NZ_AWOR01000068.1"/>
</dbReference>
<proteinExistence type="inferred from homology"/>
<feature type="transmembrane region" description="Helical" evidence="2">
    <location>
        <begin position="53"/>
        <end position="74"/>
    </location>
</feature>
<dbReference type="InterPro" id="IPR050882">
    <property type="entry name" value="Prepilin_peptidase/N-MTase"/>
</dbReference>
<dbReference type="Pfam" id="PF01478">
    <property type="entry name" value="Peptidase_A24"/>
    <property type="match status" value="1"/>
</dbReference>
<dbReference type="Gene3D" id="1.20.120.1220">
    <property type="match status" value="1"/>
</dbReference>
<dbReference type="InterPro" id="IPR000045">
    <property type="entry name" value="Prepilin_IV_endopep_pep"/>
</dbReference>
<accession>A0A096FA45</accession>
<dbReference type="PANTHER" id="PTHR30487">
    <property type="entry name" value="TYPE 4 PREPILIN-LIKE PROTEINS LEADER PEPTIDE-PROCESSING ENZYME"/>
    <property type="match status" value="1"/>
</dbReference>
<dbReference type="Proteomes" id="UP000029553">
    <property type="component" value="Unassembled WGS sequence"/>
</dbReference>
<protein>
    <submittedName>
        <fullName evidence="4">Peptidase A24</fullName>
    </submittedName>
</protein>